<keyword evidence="2" id="KW-1185">Reference proteome</keyword>
<evidence type="ECO:0000313" key="1">
    <source>
        <dbReference type="EnsemblMetazoa" id="PPA22304.1"/>
    </source>
</evidence>
<dbReference type="EnsemblMetazoa" id="PPA22304.1">
    <property type="protein sequence ID" value="PPA22304.1"/>
    <property type="gene ID" value="WBGene00111858"/>
</dbReference>
<name>A0A2A6CV91_PRIPA</name>
<accession>A0A2A6CV91</accession>
<gene>
    <name evidence="1" type="primary">WBGene00111858</name>
</gene>
<organism evidence="1 2">
    <name type="scientific">Pristionchus pacificus</name>
    <name type="common">Parasitic nematode worm</name>
    <dbReference type="NCBI Taxonomy" id="54126"/>
    <lineage>
        <taxon>Eukaryota</taxon>
        <taxon>Metazoa</taxon>
        <taxon>Ecdysozoa</taxon>
        <taxon>Nematoda</taxon>
        <taxon>Chromadorea</taxon>
        <taxon>Rhabditida</taxon>
        <taxon>Rhabditina</taxon>
        <taxon>Diplogasteromorpha</taxon>
        <taxon>Diplogasteroidea</taxon>
        <taxon>Neodiplogasteridae</taxon>
        <taxon>Pristionchus</taxon>
    </lineage>
</organism>
<dbReference type="Proteomes" id="UP000005239">
    <property type="component" value="Unassembled WGS sequence"/>
</dbReference>
<reference evidence="2" key="1">
    <citation type="journal article" date="2008" name="Nat. Genet.">
        <title>The Pristionchus pacificus genome provides a unique perspective on nematode lifestyle and parasitism.</title>
        <authorList>
            <person name="Dieterich C."/>
            <person name="Clifton S.W."/>
            <person name="Schuster L.N."/>
            <person name="Chinwalla A."/>
            <person name="Delehaunty K."/>
            <person name="Dinkelacker I."/>
            <person name="Fulton L."/>
            <person name="Fulton R."/>
            <person name="Godfrey J."/>
            <person name="Minx P."/>
            <person name="Mitreva M."/>
            <person name="Roeseler W."/>
            <person name="Tian H."/>
            <person name="Witte H."/>
            <person name="Yang S.P."/>
            <person name="Wilson R.K."/>
            <person name="Sommer R.J."/>
        </authorList>
    </citation>
    <scope>NUCLEOTIDE SEQUENCE [LARGE SCALE GENOMIC DNA]</scope>
    <source>
        <strain evidence="2">PS312</strain>
    </source>
</reference>
<reference evidence="1" key="2">
    <citation type="submission" date="2022-06" db="UniProtKB">
        <authorList>
            <consortium name="EnsemblMetazoa"/>
        </authorList>
    </citation>
    <scope>IDENTIFICATION</scope>
    <source>
        <strain evidence="1">PS312</strain>
    </source>
</reference>
<accession>A0A8R1YKK1</accession>
<protein>
    <submittedName>
        <fullName evidence="1">Uncharacterized protein</fullName>
    </submittedName>
</protein>
<dbReference type="AlphaFoldDB" id="A0A2A6CV91"/>
<evidence type="ECO:0000313" key="2">
    <source>
        <dbReference type="Proteomes" id="UP000005239"/>
    </source>
</evidence>
<proteinExistence type="predicted"/>
<sequence>MQSTIDELEEKNGEITEDIERMNLENSCTDSTTEEENAELERRIAMVTEMNEKLSKALAESTDSSSGDEE</sequence>